<reference evidence="2 3" key="1">
    <citation type="submission" date="2023-06" db="EMBL/GenBank/DDBJ databases">
        <title>Alteromonas sp. ASW11-36 isolated from intertidal sand.</title>
        <authorList>
            <person name="Li Y."/>
        </authorList>
    </citation>
    <scope>NUCLEOTIDE SEQUENCE [LARGE SCALE GENOMIC DNA]</scope>
    <source>
        <strain evidence="2 3">ASW11-36</strain>
    </source>
</reference>
<dbReference type="Proteomes" id="UP001234343">
    <property type="component" value="Unassembled WGS sequence"/>
</dbReference>
<protein>
    <recommendedName>
        <fullName evidence="4">Carboxypeptidase regulatory-like domain-containing protein</fullName>
    </recommendedName>
</protein>
<evidence type="ECO:0000313" key="3">
    <source>
        <dbReference type="Proteomes" id="UP001234343"/>
    </source>
</evidence>
<organism evidence="2 3">
    <name type="scientific">Alteromonas arenosi</name>
    <dbReference type="NCBI Taxonomy" id="3055817"/>
    <lineage>
        <taxon>Bacteria</taxon>
        <taxon>Pseudomonadati</taxon>
        <taxon>Pseudomonadota</taxon>
        <taxon>Gammaproteobacteria</taxon>
        <taxon>Alteromonadales</taxon>
        <taxon>Alteromonadaceae</taxon>
        <taxon>Alteromonas/Salinimonas group</taxon>
        <taxon>Alteromonas</taxon>
    </lineage>
</organism>
<dbReference type="EMBL" id="JAUCBP010000001">
    <property type="protein sequence ID" value="MDM7859319.1"/>
    <property type="molecule type" value="Genomic_DNA"/>
</dbReference>
<proteinExistence type="predicted"/>
<sequence length="136" mass="15018">MMNSTLKVITAASLLTLSGHCLADNDAKRSLEIDVPEGFMFTSHREIDLDISVADTDGSPLSGIIIRVQAIPADDQNQDMKPETIFIGRTNESGWLTSEVDFPHYVKKVRIVASSLGFEGQREIDLTNIEYLSVSF</sequence>
<evidence type="ECO:0000313" key="2">
    <source>
        <dbReference type="EMBL" id="MDM7859319.1"/>
    </source>
</evidence>
<evidence type="ECO:0008006" key="4">
    <source>
        <dbReference type="Google" id="ProtNLM"/>
    </source>
</evidence>
<gene>
    <name evidence="2" type="ORF">QTP81_01705</name>
</gene>
<name>A0ABT7SUV1_9ALTE</name>
<accession>A0ABT7SUV1</accession>
<feature type="chain" id="PRO_5045605132" description="Carboxypeptidase regulatory-like domain-containing protein" evidence="1">
    <location>
        <begin position="24"/>
        <end position="136"/>
    </location>
</feature>
<keyword evidence="3" id="KW-1185">Reference proteome</keyword>
<keyword evidence="1" id="KW-0732">Signal</keyword>
<evidence type="ECO:0000256" key="1">
    <source>
        <dbReference type="SAM" id="SignalP"/>
    </source>
</evidence>
<dbReference type="RefSeq" id="WP_289363256.1">
    <property type="nucleotide sequence ID" value="NZ_JAUCBP010000001.1"/>
</dbReference>
<comment type="caution">
    <text evidence="2">The sequence shown here is derived from an EMBL/GenBank/DDBJ whole genome shotgun (WGS) entry which is preliminary data.</text>
</comment>
<feature type="signal peptide" evidence="1">
    <location>
        <begin position="1"/>
        <end position="23"/>
    </location>
</feature>